<evidence type="ECO:0000256" key="2">
    <source>
        <dbReference type="ARBA" id="ARBA00022801"/>
    </source>
</evidence>
<dbReference type="EMBL" id="CAFAAC010000003">
    <property type="protein sequence ID" value="CAB4778393.1"/>
    <property type="molecule type" value="Genomic_DNA"/>
</dbReference>
<dbReference type="GO" id="GO:0047429">
    <property type="term" value="F:nucleoside triphosphate diphosphatase activity"/>
    <property type="evidence" value="ECO:0007669"/>
    <property type="project" value="InterPro"/>
</dbReference>
<dbReference type="PIRSF" id="PIRSF006305">
    <property type="entry name" value="Maf"/>
    <property type="match status" value="1"/>
</dbReference>
<protein>
    <submittedName>
        <fullName evidence="3">Unannotated protein</fullName>
    </submittedName>
</protein>
<dbReference type="AlphaFoldDB" id="A0A6J6W5L2"/>
<comment type="cofactor">
    <cofactor evidence="1">
        <name>a divalent metal cation</name>
        <dbReference type="ChEBI" id="CHEBI:60240"/>
    </cofactor>
</comment>
<evidence type="ECO:0000313" key="4">
    <source>
        <dbReference type="EMBL" id="CAB4892858.1"/>
    </source>
</evidence>
<reference evidence="3" key="1">
    <citation type="submission" date="2020-05" db="EMBL/GenBank/DDBJ databases">
        <authorList>
            <person name="Chiriac C."/>
            <person name="Salcher M."/>
            <person name="Ghai R."/>
            <person name="Kavagutti S V."/>
        </authorList>
    </citation>
    <scope>NUCLEOTIDE SEQUENCE</scope>
</reference>
<dbReference type="CDD" id="cd00555">
    <property type="entry name" value="Maf"/>
    <property type="match status" value="1"/>
</dbReference>
<dbReference type="Gene3D" id="3.90.950.10">
    <property type="match status" value="1"/>
</dbReference>
<dbReference type="InterPro" id="IPR003697">
    <property type="entry name" value="Maf-like"/>
</dbReference>
<evidence type="ECO:0000313" key="6">
    <source>
        <dbReference type="EMBL" id="CAB5010994.1"/>
    </source>
</evidence>
<evidence type="ECO:0000256" key="1">
    <source>
        <dbReference type="ARBA" id="ARBA00001968"/>
    </source>
</evidence>
<dbReference type="InterPro" id="IPR029001">
    <property type="entry name" value="ITPase-like_fam"/>
</dbReference>
<dbReference type="PANTHER" id="PTHR43213">
    <property type="entry name" value="BIFUNCTIONAL DTTP/UTP PYROPHOSPHATASE/METHYLTRANSFERASE PROTEIN-RELATED"/>
    <property type="match status" value="1"/>
</dbReference>
<proteinExistence type="inferred from homology"/>
<accession>A0A6J6W5L2</accession>
<dbReference type="NCBIfam" id="TIGR00172">
    <property type="entry name" value="maf"/>
    <property type="match status" value="1"/>
</dbReference>
<dbReference type="EMBL" id="CAFBOP010000001">
    <property type="protein sequence ID" value="CAB4975640.1"/>
    <property type="molecule type" value="Genomic_DNA"/>
</dbReference>
<gene>
    <name evidence="3" type="ORF">UFOPK2967_00104</name>
    <name evidence="4" type="ORF">UFOPK3587_00013</name>
    <name evidence="5" type="ORF">UFOPK3984_00069</name>
    <name evidence="6" type="ORF">UFOPK4114_00250</name>
</gene>
<organism evidence="3">
    <name type="scientific">freshwater metagenome</name>
    <dbReference type="NCBI Taxonomy" id="449393"/>
    <lineage>
        <taxon>unclassified sequences</taxon>
        <taxon>metagenomes</taxon>
        <taxon>ecological metagenomes</taxon>
    </lineage>
</organism>
<dbReference type="Pfam" id="PF02545">
    <property type="entry name" value="Maf"/>
    <property type="match status" value="1"/>
</dbReference>
<dbReference type="HAMAP" id="MF_00528">
    <property type="entry name" value="Maf"/>
    <property type="match status" value="1"/>
</dbReference>
<evidence type="ECO:0000313" key="3">
    <source>
        <dbReference type="EMBL" id="CAB4778393.1"/>
    </source>
</evidence>
<dbReference type="EMBL" id="CAFBPP010000005">
    <property type="protein sequence ID" value="CAB5010994.1"/>
    <property type="molecule type" value="Genomic_DNA"/>
</dbReference>
<dbReference type="EMBL" id="CAFBMN010000001">
    <property type="protein sequence ID" value="CAB4892858.1"/>
    <property type="molecule type" value="Genomic_DNA"/>
</dbReference>
<dbReference type="SUPFAM" id="SSF52972">
    <property type="entry name" value="ITPase-like"/>
    <property type="match status" value="1"/>
</dbReference>
<keyword evidence="2" id="KW-0378">Hydrolase</keyword>
<dbReference type="PANTHER" id="PTHR43213:SF5">
    <property type="entry name" value="BIFUNCTIONAL DTTP_UTP PYROPHOSPHATASE_METHYLTRANSFERASE PROTEIN-RELATED"/>
    <property type="match status" value="1"/>
</dbReference>
<sequence>MPTIVLASASPSRKKLLVAAGIHPQIEVSGVDEEAEIYSSMSPSEMVIALAIVKAHTVRKKIKGSALIIACDSTFEFEGRSLGKPGTSELAIERAKLISGKSGVLHTGHCIIDTEKDAEISSLASTKVNFSPMSDVEISDYVASGEPLEVAGGFTLDGLSSAFISSIEGDYTNVIGLSIPLLRTMTNKLGYSWPDLKLQGQGVAS</sequence>
<evidence type="ECO:0000313" key="5">
    <source>
        <dbReference type="EMBL" id="CAB4975640.1"/>
    </source>
</evidence>
<name>A0A6J6W5L2_9ZZZZ</name>